<protein>
    <submittedName>
        <fullName evidence="1">Uncharacterized protein</fullName>
    </submittedName>
</protein>
<reference evidence="1" key="1">
    <citation type="submission" date="2017-02" db="EMBL/GenBank/DDBJ databases">
        <title>Delving into the versatile metabolic prowess of the omnipresent phylum Bacteroidetes.</title>
        <authorList>
            <person name="Nobu M.K."/>
            <person name="Mei R."/>
            <person name="Narihiro T."/>
            <person name="Kuroda K."/>
            <person name="Liu W.-T."/>
        </authorList>
    </citation>
    <scope>NUCLEOTIDE SEQUENCE</scope>
    <source>
        <strain evidence="1">ADurb.Bin280</strain>
    </source>
</reference>
<organism evidence="1">
    <name type="scientific">candidate division WS2 bacterium ADurb.Bin280</name>
    <dbReference type="NCBI Taxonomy" id="1852829"/>
    <lineage>
        <taxon>Bacteria</taxon>
        <taxon>candidate division WS2</taxon>
    </lineage>
</organism>
<evidence type="ECO:0000313" key="1">
    <source>
        <dbReference type="EMBL" id="OQA52459.1"/>
    </source>
</evidence>
<dbReference type="AlphaFoldDB" id="A0A1V5SD58"/>
<dbReference type="Proteomes" id="UP000485367">
    <property type="component" value="Unassembled WGS sequence"/>
</dbReference>
<accession>A0A1V5SD58</accession>
<sequence>MVEATLELPSGAKYGIGRAPNGQGVYVTSGAIQRIRGLAGKDGGSFVVGANALIDNSRPNPPWKLERNAICSVRENATHNPGYQNVLVIVPSANGGAEALDFLVGWNEEGRQCKIAGEAALEIVRKVGRSGNYVFRIVLECCNGDRAYAYKAFAASQVGDRLERGQEMQATGRLLLARAR</sequence>
<dbReference type="EMBL" id="MWBO01000031">
    <property type="protein sequence ID" value="OQA52459.1"/>
    <property type="molecule type" value="Genomic_DNA"/>
</dbReference>
<comment type="caution">
    <text evidence="1">The sequence shown here is derived from an EMBL/GenBank/DDBJ whole genome shotgun (WGS) entry which is preliminary data.</text>
</comment>
<proteinExistence type="predicted"/>
<gene>
    <name evidence="1" type="ORF">BWY43_00526</name>
</gene>
<name>A0A1V5SD58_9BACT</name>